<dbReference type="AlphaFoldDB" id="A0A8J3I1F4"/>
<dbReference type="EMBL" id="BNJF01000003">
    <property type="protein sequence ID" value="GHO47564.1"/>
    <property type="molecule type" value="Genomic_DNA"/>
</dbReference>
<sequence length="64" mass="7307">METLTLALAAEADMEKLPMSNRVSSPLRKRRPTLLLLKDMILLLLLAKGTRVNNKRDQNIQPKH</sequence>
<proteinExistence type="predicted"/>
<reference evidence="1" key="1">
    <citation type="submission" date="2020-10" db="EMBL/GenBank/DDBJ databases">
        <title>Taxonomic study of unclassified bacteria belonging to the class Ktedonobacteria.</title>
        <authorList>
            <person name="Yabe S."/>
            <person name="Wang C.M."/>
            <person name="Zheng Y."/>
            <person name="Sakai Y."/>
            <person name="Cavaletti L."/>
            <person name="Monciardini P."/>
            <person name="Donadio S."/>
        </authorList>
    </citation>
    <scope>NUCLEOTIDE SEQUENCE</scope>
    <source>
        <strain evidence="1">SOSP1-1</strain>
    </source>
</reference>
<evidence type="ECO:0000313" key="2">
    <source>
        <dbReference type="Proteomes" id="UP000612362"/>
    </source>
</evidence>
<evidence type="ECO:0000313" key="1">
    <source>
        <dbReference type="EMBL" id="GHO47564.1"/>
    </source>
</evidence>
<dbReference type="Proteomes" id="UP000612362">
    <property type="component" value="Unassembled WGS sequence"/>
</dbReference>
<accession>A0A8J3I1F4</accession>
<keyword evidence="2" id="KW-1185">Reference proteome</keyword>
<organism evidence="1 2">
    <name type="scientific">Ktedonospora formicarum</name>
    <dbReference type="NCBI Taxonomy" id="2778364"/>
    <lineage>
        <taxon>Bacteria</taxon>
        <taxon>Bacillati</taxon>
        <taxon>Chloroflexota</taxon>
        <taxon>Ktedonobacteria</taxon>
        <taxon>Ktedonobacterales</taxon>
        <taxon>Ktedonobacteraceae</taxon>
        <taxon>Ktedonospora</taxon>
    </lineage>
</organism>
<comment type="caution">
    <text evidence="1">The sequence shown here is derived from an EMBL/GenBank/DDBJ whole genome shotgun (WGS) entry which is preliminary data.</text>
</comment>
<protein>
    <submittedName>
        <fullName evidence="1">Uncharacterized protein</fullName>
    </submittedName>
</protein>
<gene>
    <name evidence="1" type="ORF">KSX_57270</name>
</gene>
<name>A0A8J3I1F4_9CHLR</name>